<reference evidence="1 2" key="1">
    <citation type="journal article" date="2018" name="Front. Plant Sci.">
        <title>Red Clover (Trifolium pratense) and Zigzag Clover (T. medium) - A Picture of Genomic Similarities and Differences.</title>
        <authorList>
            <person name="Dluhosova J."/>
            <person name="Istvanek J."/>
            <person name="Nedelnik J."/>
            <person name="Repkova J."/>
        </authorList>
    </citation>
    <scope>NUCLEOTIDE SEQUENCE [LARGE SCALE GENOMIC DNA]</scope>
    <source>
        <strain evidence="2">cv. 10/8</strain>
        <tissue evidence="1">Leaf</tissue>
    </source>
</reference>
<dbReference type="AlphaFoldDB" id="A0A392TQT6"/>
<dbReference type="Proteomes" id="UP000265520">
    <property type="component" value="Unassembled WGS sequence"/>
</dbReference>
<comment type="caution">
    <text evidence="1">The sequence shown here is derived from an EMBL/GenBank/DDBJ whole genome shotgun (WGS) entry which is preliminary data.</text>
</comment>
<protein>
    <submittedName>
        <fullName evidence="1">Uncharacterized protein</fullName>
    </submittedName>
</protein>
<name>A0A392TQT6_9FABA</name>
<evidence type="ECO:0000313" key="2">
    <source>
        <dbReference type="Proteomes" id="UP000265520"/>
    </source>
</evidence>
<organism evidence="1 2">
    <name type="scientific">Trifolium medium</name>
    <dbReference type="NCBI Taxonomy" id="97028"/>
    <lineage>
        <taxon>Eukaryota</taxon>
        <taxon>Viridiplantae</taxon>
        <taxon>Streptophyta</taxon>
        <taxon>Embryophyta</taxon>
        <taxon>Tracheophyta</taxon>
        <taxon>Spermatophyta</taxon>
        <taxon>Magnoliopsida</taxon>
        <taxon>eudicotyledons</taxon>
        <taxon>Gunneridae</taxon>
        <taxon>Pentapetalae</taxon>
        <taxon>rosids</taxon>
        <taxon>fabids</taxon>
        <taxon>Fabales</taxon>
        <taxon>Fabaceae</taxon>
        <taxon>Papilionoideae</taxon>
        <taxon>50 kb inversion clade</taxon>
        <taxon>NPAAA clade</taxon>
        <taxon>Hologalegina</taxon>
        <taxon>IRL clade</taxon>
        <taxon>Trifolieae</taxon>
        <taxon>Trifolium</taxon>
    </lineage>
</organism>
<evidence type="ECO:0000313" key="1">
    <source>
        <dbReference type="EMBL" id="MCI63278.1"/>
    </source>
</evidence>
<proteinExistence type="predicted"/>
<feature type="non-terminal residue" evidence="1">
    <location>
        <position position="64"/>
    </location>
</feature>
<keyword evidence="2" id="KW-1185">Reference proteome</keyword>
<accession>A0A392TQT6</accession>
<dbReference type="EMBL" id="LXQA010634135">
    <property type="protein sequence ID" value="MCI63278.1"/>
    <property type="molecule type" value="Genomic_DNA"/>
</dbReference>
<sequence>MLVGGKVEIVGYCLQIGLLKQKNMFVAEAGARRSCCHAKRRLCYVVVVGSAGRAQRMPLGAWHA</sequence>